<evidence type="ECO:0000313" key="4">
    <source>
        <dbReference type="Proteomes" id="UP000789405"/>
    </source>
</evidence>
<feature type="compositionally biased region" description="Gly residues" evidence="1">
    <location>
        <begin position="473"/>
        <end position="488"/>
    </location>
</feature>
<reference evidence="3" key="1">
    <citation type="submission" date="2021-06" db="EMBL/GenBank/DDBJ databases">
        <authorList>
            <person name="Kallberg Y."/>
            <person name="Tangrot J."/>
            <person name="Rosling A."/>
        </authorList>
    </citation>
    <scope>NUCLEOTIDE SEQUENCE</scope>
    <source>
        <strain evidence="3">MA453B</strain>
    </source>
</reference>
<dbReference type="AlphaFoldDB" id="A0A9N8ZVS4"/>
<evidence type="ECO:0000256" key="1">
    <source>
        <dbReference type="SAM" id="MobiDB-lite"/>
    </source>
</evidence>
<keyword evidence="2" id="KW-1133">Transmembrane helix</keyword>
<accession>A0A9N8ZVS4</accession>
<keyword evidence="2" id="KW-0812">Transmembrane</keyword>
<feature type="region of interest" description="Disordered" evidence="1">
    <location>
        <begin position="673"/>
        <end position="703"/>
    </location>
</feature>
<evidence type="ECO:0000313" key="3">
    <source>
        <dbReference type="EMBL" id="CAG8508944.1"/>
    </source>
</evidence>
<dbReference type="OrthoDB" id="2417544at2759"/>
<sequence length="703" mass="77831">KEDDFGRFEIYSGVKSYIGDSLNSIEINNSSISQTSLPLNQREYWDCPGFEDSRGYEQNIINAYSIYALTKSIKNIKVLVVVSENTIIERRLCLVITQNKRLDLKKVRNRLCKTLIERDNLESFSLSQRKILNFLSSDRSQIAFFNAPCKEGLIPDTDKFEILDCIEKISYIENLVPSFSLRPDVNSQQFKDKLRQVLSIIQLLRRDDLKDELQKKISQLNFINLIKTESIIIQGNTSSWYHLISELINAIKSLTYEPKINNEGQLLTFEGTIIGIEDVAKSISHTTDYKEINVYSLNTIFIDKDIEAPGAFLTFISPQLRVVGKRTINLKGKAGPSHNPRKAENGTNKIINKQDTYNIINENDTKNEINEEADRRNNQDKYDIINENDTKNEINEEAVNKIITDVKIEETINEATNGKDVCDRINNDNIKKASLEMHGKDGLPGLPGCNGGHFYVKGRNFINLSSLTIDISGGDGGRGQDGGDGAEGQDGDYSKKKETVDSRKETALVLRGKVSGTKIEKGQEGGNGGREGVGGNIGSRKGIDGKEGSPGRGGKFVEYRGVYINEIVFSVFRGYKEFDARSIEKLNRIVTTTGVSTVTGLTTATGNILAAQAMLKTVTISAAKLVGKNVILLSPTAIASIFASMGISLAIPAVMSPISAVLSSHWKIEPHKVNDSKFAPDGKSPSSPNNEKIQIMIDSKKIP</sequence>
<feature type="transmembrane region" description="Helical" evidence="2">
    <location>
        <begin position="637"/>
        <end position="662"/>
    </location>
</feature>
<feature type="region of interest" description="Disordered" evidence="1">
    <location>
        <begin position="518"/>
        <end position="550"/>
    </location>
</feature>
<organism evidence="3 4">
    <name type="scientific">Dentiscutata erythropus</name>
    <dbReference type="NCBI Taxonomy" id="1348616"/>
    <lineage>
        <taxon>Eukaryota</taxon>
        <taxon>Fungi</taxon>
        <taxon>Fungi incertae sedis</taxon>
        <taxon>Mucoromycota</taxon>
        <taxon>Glomeromycotina</taxon>
        <taxon>Glomeromycetes</taxon>
        <taxon>Diversisporales</taxon>
        <taxon>Gigasporaceae</taxon>
        <taxon>Dentiscutata</taxon>
    </lineage>
</organism>
<protein>
    <submittedName>
        <fullName evidence="3">16437_t:CDS:1</fullName>
    </submittedName>
</protein>
<gene>
    <name evidence="3" type="ORF">DERYTH_LOCUS3285</name>
</gene>
<name>A0A9N8ZVS4_9GLOM</name>
<comment type="caution">
    <text evidence="3">The sequence shown here is derived from an EMBL/GenBank/DDBJ whole genome shotgun (WGS) entry which is preliminary data.</text>
</comment>
<dbReference type="EMBL" id="CAJVPY010001138">
    <property type="protein sequence ID" value="CAG8508944.1"/>
    <property type="molecule type" value="Genomic_DNA"/>
</dbReference>
<evidence type="ECO:0000256" key="2">
    <source>
        <dbReference type="SAM" id="Phobius"/>
    </source>
</evidence>
<keyword evidence="2" id="KW-0472">Membrane</keyword>
<feature type="region of interest" description="Disordered" evidence="1">
    <location>
        <begin position="473"/>
        <end position="500"/>
    </location>
</feature>
<feature type="non-terminal residue" evidence="3">
    <location>
        <position position="1"/>
    </location>
</feature>
<keyword evidence="4" id="KW-1185">Reference proteome</keyword>
<proteinExistence type="predicted"/>
<dbReference type="Proteomes" id="UP000789405">
    <property type="component" value="Unassembled WGS sequence"/>
</dbReference>
<feature type="compositionally biased region" description="Gly residues" evidence="1">
    <location>
        <begin position="524"/>
        <end position="537"/>
    </location>
</feature>